<dbReference type="NCBIfam" id="TIGR00558">
    <property type="entry name" value="pdxH"/>
    <property type="match status" value="1"/>
</dbReference>
<dbReference type="FunCoup" id="F2US90">
    <property type="interactions" value="646"/>
</dbReference>
<proteinExistence type="inferred from homology"/>
<protein>
    <recommendedName>
        <fullName evidence="5">pyridoxal 5'-phosphate synthase</fullName>
        <ecNumber evidence="5">1.4.3.5</ecNumber>
    </recommendedName>
</protein>
<dbReference type="OMA" id="AYFRTRP"/>
<evidence type="ECO:0000259" key="11">
    <source>
        <dbReference type="Pfam" id="PF01243"/>
    </source>
</evidence>
<dbReference type="KEGG" id="sre:PTSG_10943"/>
<gene>
    <name evidence="13" type="ORF">PTSG_10943</name>
</gene>
<keyword evidence="6" id="KW-0285">Flavoprotein</keyword>
<evidence type="ECO:0000256" key="1">
    <source>
        <dbReference type="ARBA" id="ARBA00001917"/>
    </source>
</evidence>
<dbReference type="EC" id="1.4.3.5" evidence="5"/>
<dbReference type="InParanoid" id="F2US90"/>
<dbReference type="Pfam" id="PF01243">
    <property type="entry name" value="PNPOx_N"/>
    <property type="match status" value="1"/>
</dbReference>
<dbReference type="GO" id="GO:0008615">
    <property type="term" value="P:pyridoxine biosynthetic process"/>
    <property type="evidence" value="ECO:0007669"/>
    <property type="project" value="UniProtKB-KW"/>
</dbReference>
<evidence type="ECO:0000256" key="8">
    <source>
        <dbReference type="ARBA" id="ARBA00023002"/>
    </source>
</evidence>
<sequence>MDVEVAGSGEDEKARVTTGLDVGKHVTGMRRVYKGEPVSAASLHEDPLKQFKLWLQDAVEAEENEPNAMTLATADEDGVPNARMVLLKGVDKRGFRFFTNYDSQKGRELTGNPRATLVFWWQSLSRSVRVHGQVERVPDAESDEYFESRPIGSQIGAIISTQSKPLHSRRELNEEYQRLMAECAEGRYVPRRPAHWGGFIVRPLWIEFWQGQPSRLHDRIRYTRCTTTDAPPSTDGDTEDVASPAFTKEALYP</sequence>
<keyword evidence="14" id="KW-1185">Reference proteome</keyword>
<dbReference type="FunFam" id="2.30.110.10:FF:000005">
    <property type="entry name" value="NAD(P)H-hydrate epimerase"/>
    <property type="match status" value="1"/>
</dbReference>
<keyword evidence="7" id="KW-0288">FMN</keyword>
<dbReference type="InterPro" id="IPR000659">
    <property type="entry name" value="Pyridox_Oxase"/>
</dbReference>
<dbReference type="Pfam" id="PF10590">
    <property type="entry name" value="PNP_phzG_C"/>
    <property type="match status" value="1"/>
</dbReference>
<comment type="pathway">
    <text evidence="2">Cofactor metabolism; pyridoxal 5'-phosphate salvage; pyridoxal 5'-phosphate from pyridoxamine 5'-phosphate: step 1/1.</text>
</comment>
<keyword evidence="9" id="KW-0664">Pyridoxine biosynthesis</keyword>
<dbReference type="InterPro" id="IPR011576">
    <property type="entry name" value="Pyridox_Oxase_N"/>
</dbReference>
<evidence type="ECO:0000256" key="9">
    <source>
        <dbReference type="ARBA" id="ARBA00023096"/>
    </source>
</evidence>
<dbReference type="STRING" id="946362.F2US90"/>
<organism evidence="14">
    <name type="scientific">Salpingoeca rosetta (strain ATCC 50818 / BSB-021)</name>
    <dbReference type="NCBI Taxonomy" id="946362"/>
    <lineage>
        <taxon>Eukaryota</taxon>
        <taxon>Choanoflagellata</taxon>
        <taxon>Craspedida</taxon>
        <taxon>Salpingoecidae</taxon>
        <taxon>Salpingoeca</taxon>
    </lineage>
</organism>
<evidence type="ECO:0000256" key="6">
    <source>
        <dbReference type="ARBA" id="ARBA00022630"/>
    </source>
</evidence>
<evidence type="ECO:0000256" key="10">
    <source>
        <dbReference type="SAM" id="MobiDB-lite"/>
    </source>
</evidence>
<dbReference type="GeneID" id="16068395"/>
<feature type="domain" description="Pyridoxine 5'-phosphate oxidase dimerisation C-terminal" evidence="12">
    <location>
        <begin position="196"/>
        <end position="226"/>
    </location>
</feature>
<feature type="domain" description="Pyridoxamine 5'-phosphate oxidase N-terminal" evidence="11">
    <location>
        <begin position="55"/>
        <end position="172"/>
    </location>
</feature>
<dbReference type="Proteomes" id="UP000007799">
    <property type="component" value="Unassembled WGS sequence"/>
</dbReference>
<dbReference type="PANTHER" id="PTHR10851:SF0">
    <property type="entry name" value="PYRIDOXINE-5'-PHOSPHATE OXIDASE"/>
    <property type="match status" value="1"/>
</dbReference>
<dbReference type="NCBIfam" id="NF004231">
    <property type="entry name" value="PRK05679.1"/>
    <property type="match status" value="1"/>
</dbReference>
<accession>F2US90</accession>
<evidence type="ECO:0000256" key="5">
    <source>
        <dbReference type="ARBA" id="ARBA00012801"/>
    </source>
</evidence>
<dbReference type="UniPathway" id="UPA01068">
    <property type="reaction ID" value="UER00304"/>
</dbReference>
<dbReference type="PROSITE" id="PS01064">
    <property type="entry name" value="PYRIDOX_OXIDASE"/>
    <property type="match status" value="1"/>
</dbReference>
<dbReference type="SUPFAM" id="SSF50475">
    <property type="entry name" value="FMN-binding split barrel"/>
    <property type="match status" value="1"/>
</dbReference>
<keyword evidence="8" id="KW-0560">Oxidoreductase</keyword>
<dbReference type="RefSeq" id="XP_004987869.1">
    <property type="nucleotide sequence ID" value="XM_004987812.1"/>
</dbReference>
<dbReference type="InterPro" id="IPR012349">
    <property type="entry name" value="Split_barrel_FMN-bd"/>
</dbReference>
<evidence type="ECO:0000259" key="12">
    <source>
        <dbReference type="Pfam" id="PF10590"/>
    </source>
</evidence>
<dbReference type="InterPro" id="IPR019740">
    <property type="entry name" value="Pyridox_Oxase_CS"/>
</dbReference>
<dbReference type="AlphaFoldDB" id="F2US90"/>
<reference evidence="13" key="1">
    <citation type="submission" date="2009-08" db="EMBL/GenBank/DDBJ databases">
        <title>Annotation of Salpingoeca rosetta.</title>
        <authorList>
            <consortium name="The Broad Institute Genome Sequencing Platform"/>
            <person name="Russ C."/>
            <person name="Cuomo C."/>
            <person name="Burger G."/>
            <person name="Gray M.W."/>
            <person name="Holland P.W.H."/>
            <person name="King N."/>
            <person name="Lang F.B.F."/>
            <person name="Roger A.J."/>
            <person name="Ruiz-Trillo I."/>
            <person name="Young S.K."/>
            <person name="Zeng Q."/>
            <person name="Gargeya S."/>
            <person name="Alvarado L."/>
            <person name="Berlin A."/>
            <person name="Chapman S.B."/>
            <person name="Chen Z."/>
            <person name="Freedman E."/>
            <person name="Gellesch M."/>
            <person name="Goldberg J."/>
            <person name="Griggs A."/>
            <person name="Gujja S."/>
            <person name="Heilman E."/>
            <person name="Heiman D."/>
            <person name="Howarth C."/>
            <person name="Mehta T."/>
            <person name="Neiman D."/>
            <person name="Pearson M."/>
            <person name="Roberts A."/>
            <person name="Saif S."/>
            <person name="Shea T."/>
            <person name="Shenoy N."/>
            <person name="Sisk P."/>
            <person name="Stolte C."/>
            <person name="Sykes S."/>
            <person name="White J."/>
            <person name="Yandava C."/>
            <person name="Haas B."/>
            <person name="Nusbaum C."/>
            <person name="Birren B."/>
        </authorList>
    </citation>
    <scope>NUCLEOTIDE SEQUENCE [LARGE SCALE GENOMIC DNA]</scope>
    <source>
        <strain evidence="13">ATCC 50818</strain>
    </source>
</reference>
<dbReference type="Gene3D" id="2.30.110.10">
    <property type="entry name" value="Electron Transport, Fmn-binding Protein, Chain A"/>
    <property type="match status" value="1"/>
</dbReference>
<dbReference type="OrthoDB" id="303614at2759"/>
<dbReference type="GO" id="GO:0004733">
    <property type="term" value="F:pyridoxamine phosphate oxidase activity"/>
    <property type="evidence" value="ECO:0007669"/>
    <property type="project" value="UniProtKB-EC"/>
</dbReference>
<evidence type="ECO:0000256" key="7">
    <source>
        <dbReference type="ARBA" id="ARBA00022643"/>
    </source>
</evidence>
<feature type="region of interest" description="Disordered" evidence="10">
    <location>
        <begin position="226"/>
        <end position="253"/>
    </location>
</feature>
<dbReference type="PANTHER" id="PTHR10851">
    <property type="entry name" value="PYRIDOXINE-5-PHOSPHATE OXIDASE"/>
    <property type="match status" value="1"/>
</dbReference>
<dbReference type="GO" id="GO:0010181">
    <property type="term" value="F:FMN binding"/>
    <property type="evidence" value="ECO:0007669"/>
    <property type="project" value="InterPro"/>
</dbReference>
<evidence type="ECO:0000256" key="2">
    <source>
        <dbReference type="ARBA" id="ARBA00004738"/>
    </source>
</evidence>
<comment type="subunit">
    <text evidence="4">Homodimer.</text>
</comment>
<evidence type="ECO:0000313" key="13">
    <source>
        <dbReference type="EMBL" id="EGD80999.1"/>
    </source>
</evidence>
<evidence type="ECO:0000313" key="14">
    <source>
        <dbReference type="Proteomes" id="UP000007799"/>
    </source>
</evidence>
<dbReference type="EMBL" id="GL832994">
    <property type="protein sequence ID" value="EGD80999.1"/>
    <property type="molecule type" value="Genomic_DNA"/>
</dbReference>
<evidence type="ECO:0000256" key="3">
    <source>
        <dbReference type="ARBA" id="ARBA00005037"/>
    </source>
</evidence>
<comment type="pathway">
    <text evidence="3">Cofactor metabolism; pyridoxal 5'-phosphate salvage; pyridoxal 5'-phosphate from pyridoxine 5'-phosphate: step 1/1.</text>
</comment>
<dbReference type="InterPro" id="IPR019576">
    <property type="entry name" value="Pyridoxamine_oxidase_dimer_C"/>
</dbReference>
<evidence type="ECO:0000256" key="4">
    <source>
        <dbReference type="ARBA" id="ARBA00011738"/>
    </source>
</evidence>
<dbReference type="HAMAP" id="MF_01629">
    <property type="entry name" value="PdxH"/>
    <property type="match status" value="1"/>
</dbReference>
<comment type="cofactor">
    <cofactor evidence="1">
        <name>FMN</name>
        <dbReference type="ChEBI" id="CHEBI:58210"/>
    </cofactor>
</comment>
<dbReference type="eggNOG" id="KOG2586">
    <property type="taxonomic scope" value="Eukaryota"/>
</dbReference>
<name>F2US90_SALR5</name>